<dbReference type="EMBL" id="CP000931">
    <property type="protein sequence ID" value="ABZ76540.1"/>
    <property type="molecule type" value="Genomic_DNA"/>
</dbReference>
<dbReference type="RefSeq" id="WP_012277072.1">
    <property type="nucleotide sequence ID" value="NC_010334.1"/>
</dbReference>
<dbReference type="eggNOG" id="COG2304">
    <property type="taxonomic scope" value="Bacteria"/>
</dbReference>
<dbReference type="PANTHER" id="PTHR45737:SF6">
    <property type="entry name" value="VON WILLEBRAND FACTOR A DOMAIN-CONTAINING PROTEIN 5A"/>
    <property type="match status" value="1"/>
</dbReference>
<organism evidence="4 5">
    <name type="scientific">Shewanella halifaxensis (strain HAW-EB4)</name>
    <dbReference type="NCBI Taxonomy" id="458817"/>
    <lineage>
        <taxon>Bacteria</taxon>
        <taxon>Pseudomonadati</taxon>
        <taxon>Pseudomonadota</taxon>
        <taxon>Gammaproteobacteria</taxon>
        <taxon>Alteromonadales</taxon>
        <taxon>Shewanellaceae</taxon>
        <taxon>Shewanella</taxon>
    </lineage>
</organism>
<keyword evidence="5" id="KW-1185">Reference proteome</keyword>
<proteinExistence type="predicted"/>
<feature type="region of interest" description="Disordered" evidence="1">
    <location>
        <begin position="631"/>
        <end position="656"/>
    </location>
</feature>
<dbReference type="InterPro" id="IPR002035">
    <property type="entry name" value="VWF_A"/>
</dbReference>
<dbReference type="KEGG" id="shl:Shal_1976"/>
<dbReference type="Pfam" id="PF13768">
    <property type="entry name" value="VWA_3"/>
    <property type="match status" value="1"/>
</dbReference>
<dbReference type="PROSITE" id="PS51468">
    <property type="entry name" value="VIT"/>
    <property type="match status" value="1"/>
</dbReference>
<gene>
    <name evidence="4" type="ordered locus">Shal_1976</name>
</gene>
<dbReference type="SUPFAM" id="SSF53300">
    <property type="entry name" value="vWA-like"/>
    <property type="match status" value="1"/>
</dbReference>
<dbReference type="PROSITE" id="PS50234">
    <property type="entry name" value="VWFA"/>
    <property type="match status" value="1"/>
</dbReference>
<name>B0TSG0_SHEHH</name>
<dbReference type="AlphaFoldDB" id="B0TSG0"/>
<dbReference type="Gene3D" id="3.40.50.410">
    <property type="entry name" value="von Willebrand factor, type A domain"/>
    <property type="match status" value="1"/>
</dbReference>
<dbReference type="Proteomes" id="UP000001317">
    <property type="component" value="Chromosome"/>
</dbReference>
<dbReference type="InterPro" id="IPR036465">
    <property type="entry name" value="vWFA_dom_sf"/>
</dbReference>
<dbReference type="SMART" id="SM00327">
    <property type="entry name" value="VWA"/>
    <property type="match status" value="1"/>
</dbReference>
<dbReference type="STRING" id="458817.Shal_1976"/>
<feature type="domain" description="VWFA" evidence="2">
    <location>
        <begin position="263"/>
        <end position="429"/>
    </location>
</feature>
<evidence type="ECO:0000259" key="2">
    <source>
        <dbReference type="PROSITE" id="PS50234"/>
    </source>
</evidence>
<dbReference type="OrthoDB" id="9784383at2"/>
<accession>B0TSG0</accession>
<sequence>MNDEIGLKTSSGEDVALKAVNVKAVLNGVLSQVNIEQTYINAENTNIEAVYTFPLPLDAVLLELVVEINGETLTGQVKPRAIAETQYEEAITEGDTAVLLTKIKDGLYCVNLGNLLAGESAIIKFKYAQIHQWQGDSLRFYLPTTLAPRYGNPIDYRLEPHQVPEHKLLAPYALNFELTIQGQLASAALNSPTHAITKHYDNESLKVSLNNQTAAMDRDLIVEFTQPKYYAGEGLWSKDDDKVVALTSFYPQIDLPQTTSSRCIKMVVDCSGSMLGDSITQAGIALKQILKLLNEDDWFNIILFGSHHKSLFSESVKANRANLDIAAKELANLNADLGGTEMLSALNAAYDSAAPAELASNILLITDGEIWGEEQLICKAQESNHRHFVVGVGSAVSEAFLKQLADKTGGASEFVTPNENMSSRIVQHFCRIKQSKLTQSDIRFGEESNNDKTLSQSLSQQTTIFAGDTVNSFAQLEQLTTKQATLSFAYNRASNTEQGESDKQSQSYKQSIELQEYTDSLNTLARLAAYARLPSLPKQQAIEQALKYQLITDDTHCILVKTNHNQVDLGLPEMRTVPHQIPAGYMGMGSVICEGDIVFCASEPVPQMHRERDYLDIPSFLRCEAAIYSTSDNSSDTTAESTESIKESLKESMPTSTGVADKLNAEFTPSNHMGLSEFDIFDLEEMGEDEAILNILTQLEQLGFDEIELVAAWLSLYNEFNPSKPLSRHVTRLARMLVKELDIKALLIQTVREAVQAELTA</sequence>
<dbReference type="SMART" id="SM00609">
    <property type="entry name" value="VIT"/>
    <property type="match status" value="1"/>
</dbReference>
<evidence type="ECO:0000313" key="5">
    <source>
        <dbReference type="Proteomes" id="UP000001317"/>
    </source>
</evidence>
<evidence type="ECO:0000313" key="4">
    <source>
        <dbReference type="EMBL" id="ABZ76540.1"/>
    </source>
</evidence>
<feature type="domain" description="VIT" evidence="3">
    <location>
        <begin position="1"/>
        <end position="129"/>
    </location>
</feature>
<evidence type="ECO:0000259" key="3">
    <source>
        <dbReference type="PROSITE" id="PS51468"/>
    </source>
</evidence>
<feature type="compositionally biased region" description="Polar residues" evidence="1">
    <location>
        <begin position="631"/>
        <end position="642"/>
    </location>
</feature>
<dbReference type="PANTHER" id="PTHR45737">
    <property type="entry name" value="VON WILLEBRAND FACTOR A DOMAIN-CONTAINING PROTEIN 5A"/>
    <property type="match status" value="1"/>
</dbReference>
<dbReference type="HOGENOM" id="CLU_017656_0_0_6"/>
<dbReference type="Pfam" id="PF08487">
    <property type="entry name" value="VIT"/>
    <property type="match status" value="1"/>
</dbReference>
<evidence type="ECO:0000256" key="1">
    <source>
        <dbReference type="SAM" id="MobiDB-lite"/>
    </source>
</evidence>
<protein>
    <submittedName>
        <fullName evidence="4">Vault protein inter-alpha-trypsin domain protein</fullName>
    </submittedName>
</protein>
<reference evidence="4" key="1">
    <citation type="submission" date="2008-01" db="EMBL/GenBank/DDBJ databases">
        <title>Complete sequence of Shewanella halifaxensis HAW-EB4.</title>
        <authorList>
            <consortium name="US DOE Joint Genome Institute"/>
            <person name="Copeland A."/>
            <person name="Lucas S."/>
            <person name="Lapidus A."/>
            <person name="Glavina del Rio T."/>
            <person name="Dalin E."/>
            <person name="Tice H."/>
            <person name="Bruce D."/>
            <person name="Goodwin L."/>
            <person name="Pitluck S."/>
            <person name="Sims D."/>
            <person name="Brettin T."/>
            <person name="Detter J.C."/>
            <person name="Han C."/>
            <person name="Kuske C.R."/>
            <person name="Schmutz J."/>
            <person name="Larimer F."/>
            <person name="Land M."/>
            <person name="Hauser L."/>
            <person name="Kyrpides N."/>
            <person name="Kim E."/>
            <person name="Zhao J.-S."/>
            <person name="Richardson P."/>
        </authorList>
    </citation>
    <scope>NUCLEOTIDE SEQUENCE [LARGE SCALE GENOMIC DNA]</scope>
    <source>
        <strain evidence="4">HAW-EB4</strain>
    </source>
</reference>
<dbReference type="InterPro" id="IPR013694">
    <property type="entry name" value="VIT"/>
</dbReference>